<evidence type="ECO:0000313" key="8">
    <source>
        <dbReference type="EMBL" id="SEU10258.1"/>
    </source>
</evidence>
<sequence length="307" mass="33425">MPTAIDLFAGLGGWSTGARAAGVQVLWAANHWPIAVEWHSANHPDTLHVCQDLHQARWDQVPAHDILLASPCCQGHSKARGQANGNPQHDASRSTAWAVVSALEFHRPGVALVENVPEFADWALYPAWTAAVQALGYQVAPHIVDCADLGVPQHRVRLFLVLTRSKAPLMLELHRRQHVAASSFLDFEGGKWSPIVKDGRAAATLQRVENGRARFGEQFIMPYYGKGSGLTGRDTNRPIGTITTLDRWALVRGDEMRMLSANEALAAMSFPVGTLRPNSHRQTMHMAGNAVPPLAGQRVLEALFAAA</sequence>
<dbReference type="GO" id="GO:0032259">
    <property type="term" value="P:methylation"/>
    <property type="evidence" value="ECO:0007669"/>
    <property type="project" value="UniProtKB-KW"/>
</dbReference>
<feature type="active site" evidence="7">
    <location>
        <position position="73"/>
    </location>
</feature>
<comment type="catalytic activity">
    <reaction evidence="6">
        <text>a 2'-deoxycytidine in DNA + S-adenosyl-L-methionine = a 5-methyl-2'-deoxycytidine in DNA + S-adenosyl-L-homocysteine + H(+)</text>
        <dbReference type="Rhea" id="RHEA:13681"/>
        <dbReference type="Rhea" id="RHEA-COMP:11369"/>
        <dbReference type="Rhea" id="RHEA-COMP:11370"/>
        <dbReference type="ChEBI" id="CHEBI:15378"/>
        <dbReference type="ChEBI" id="CHEBI:57856"/>
        <dbReference type="ChEBI" id="CHEBI:59789"/>
        <dbReference type="ChEBI" id="CHEBI:85452"/>
        <dbReference type="ChEBI" id="CHEBI:85454"/>
        <dbReference type="EC" id="2.1.1.37"/>
    </reaction>
</comment>
<dbReference type="EC" id="2.1.1.37" evidence="1"/>
<accession>A0A1I0JJ21</accession>
<dbReference type="SUPFAM" id="SSF53335">
    <property type="entry name" value="S-adenosyl-L-methionine-dependent methyltransferases"/>
    <property type="match status" value="1"/>
</dbReference>
<evidence type="ECO:0000256" key="2">
    <source>
        <dbReference type="ARBA" id="ARBA00022603"/>
    </source>
</evidence>
<dbReference type="GO" id="GO:0003677">
    <property type="term" value="F:DNA binding"/>
    <property type="evidence" value="ECO:0007669"/>
    <property type="project" value="TreeGrafter"/>
</dbReference>
<dbReference type="PROSITE" id="PS51679">
    <property type="entry name" value="SAM_MT_C5"/>
    <property type="match status" value="1"/>
</dbReference>
<dbReference type="EMBL" id="FOHW01000060">
    <property type="protein sequence ID" value="SEU10258.1"/>
    <property type="molecule type" value="Genomic_DNA"/>
</dbReference>
<gene>
    <name evidence="8" type="ORF">SAMN05216197_16019</name>
</gene>
<evidence type="ECO:0000256" key="7">
    <source>
        <dbReference type="PROSITE-ProRule" id="PRU01016"/>
    </source>
</evidence>
<dbReference type="RefSeq" id="WP_074893403.1">
    <property type="nucleotide sequence ID" value="NZ_FOHW01000060.1"/>
</dbReference>
<evidence type="ECO:0000256" key="5">
    <source>
        <dbReference type="ARBA" id="ARBA00022747"/>
    </source>
</evidence>
<reference evidence="8 9" key="1">
    <citation type="submission" date="2016-10" db="EMBL/GenBank/DDBJ databases">
        <authorList>
            <person name="de Groot N.N."/>
        </authorList>
    </citation>
    <scope>NUCLEOTIDE SEQUENCE [LARGE SCALE GENOMIC DNA]</scope>
    <source>
        <strain evidence="8 9">DSM 11363</strain>
    </source>
</reference>
<dbReference type="Gene3D" id="3.40.50.150">
    <property type="entry name" value="Vaccinia Virus protein VP39"/>
    <property type="match status" value="1"/>
</dbReference>
<dbReference type="OrthoDB" id="9813719at2"/>
<dbReference type="PRINTS" id="PR00105">
    <property type="entry name" value="C5METTRFRASE"/>
</dbReference>
<dbReference type="Proteomes" id="UP000182332">
    <property type="component" value="Unassembled WGS sequence"/>
</dbReference>
<evidence type="ECO:0000256" key="1">
    <source>
        <dbReference type="ARBA" id="ARBA00011975"/>
    </source>
</evidence>
<keyword evidence="2 7" id="KW-0489">Methyltransferase</keyword>
<dbReference type="GO" id="GO:0009307">
    <property type="term" value="P:DNA restriction-modification system"/>
    <property type="evidence" value="ECO:0007669"/>
    <property type="project" value="UniProtKB-KW"/>
</dbReference>
<evidence type="ECO:0000313" key="9">
    <source>
        <dbReference type="Proteomes" id="UP000182332"/>
    </source>
</evidence>
<dbReference type="PANTHER" id="PTHR10629:SF52">
    <property type="entry name" value="DNA (CYTOSINE-5)-METHYLTRANSFERASE 1"/>
    <property type="match status" value="1"/>
</dbReference>
<organism evidence="8 9">
    <name type="scientific">Pseudomonas graminis</name>
    <dbReference type="NCBI Taxonomy" id="158627"/>
    <lineage>
        <taxon>Bacteria</taxon>
        <taxon>Pseudomonadati</taxon>
        <taxon>Pseudomonadota</taxon>
        <taxon>Gammaproteobacteria</taxon>
        <taxon>Pseudomonadales</taxon>
        <taxon>Pseudomonadaceae</taxon>
        <taxon>Pseudomonas</taxon>
    </lineage>
</organism>
<name>A0A1I0JJ21_9PSED</name>
<dbReference type="GO" id="GO:0044027">
    <property type="term" value="P:negative regulation of gene expression via chromosomal CpG island methylation"/>
    <property type="evidence" value="ECO:0007669"/>
    <property type="project" value="TreeGrafter"/>
</dbReference>
<dbReference type="InterPro" id="IPR029063">
    <property type="entry name" value="SAM-dependent_MTases_sf"/>
</dbReference>
<evidence type="ECO:0000256" key="3">
    <source>
        <dbReference type="ARBA" id="ARBA00022679"/>
    </source>
</evidence>
<proteinExistence type="inferred from homology"/>
<protein>
    <recommendedName>
        <fullName evidence="1">DNA (cytosine-5-)-methyltransferase</fullName>
        <ecNumber evidence="1">2.1.1.37</ecNumber>
    </recommendedName>
</protein>
<dbReference type="Gene3D" id="3.90.120.10">
    <property type="entry name" value="DNA Methylase, subunit A, domain 2"/>
    <property type="match status" value="1"/>
</dbReference>
<keyword evidence="4 7" id="KW-0949">S-adenosyl-L-methionine</keyword>
<dbReference type="Pfam" id="PF00145">
    <property type="entry name" value="DNA_methylase"/>
    <property type="match status" value="1"/>
</dbReference>
<dbReference type="InterPro" id="IPR001525">
    <property type="entry name" value="C5_MeTfrase"/>
</dbReference>
<dbReference type="AlphaFoldDB" id="A0A1I0JJ21"/>
<keyword evidence="5" id="KW-0680">Restriction system</keyword>
<evidence type="ECO:0000256" key="4">
    <source>
        <dbReference type="ARBA" id="ARBA00022691"/>
    </source>
</evidence>
<evidence type="ECO:0000256" key="6">
    <source>
        <dbReference type="ARBA" id="ARBA00047422"/>
    </source>
</evidence>
<dbReference type="GO" id="GO:0003886">
    <property type="term" value="F:DNA (cytosine-5-)-methyltransferase activity"/>
    <property type="evidence" value="ECO:0007669"/>
    <property type="project" value="UniProtKB-EC"/>
</dbReference>
<dbReference type="PANTHER" id="PTHR10629">
    <property type="entry name" value="CYTOSINE-SPECIFIC METHYLTRANSFERASE"/>
    <property type="match status" value="1"/>
</dbReference>
<dbReference type="InterPro" id="IPR050390">
    <property type="entry name" value="C5-Methyltransferase"/>
</dbReference>
<comment type="similarity">
    <text evidence="7">Belongs to the class I-like SAM-binding methyltransferase superfamily. C5-methyltransferase family.</text>
</comment>
<keyword evidence="3 7" id="KW-0808">Transferase</keyword>